<organism evidence="1 2">
    <name type="scientific">Trichonephila clavipes</name>
    <name type="common">Golden silk orbweaver</name>
    <name type="synonym">Nephila clavipes</name>
    <dbReference type="NCBI Taxonomy" id="2585209"/>
    <lineage>
        <taxon>Eukaryota</taxon>
        <taxon>Metazoa</taxon>
        <taxon>Ecdysozoa</taxon>
        <taxon>Arthropoda</taxon>
        <taxon>Chelicerata</taxon>
        <taxon>Arachnida</taxon>
        <taxon>Araneae</taxon>
        <taxon>Araneomorphae</taxon>
        <taxon>Entelegynae</taxon>
        <taxon>Araneoidea</taxon>
        <taxon>Nephilidae</taxon>
        <taxon>Trichonephila</taxon>
    </lineage>
</organism>
<keyword evidence="2" id="KW-1185">Reference proteome</keyword>
<sequence length="96" mass="11149">MLHPYDCFEYDDKDYDVNQTVFGRKSKTHVLLSESINVALFNYTRAFGDRPRNLDPWSRRGQHLGWQLSSPNYHTTPAGGRLSSRKIKRASLPYMA</sequence>
<evidence type="ECO:0000313" key="2">
    <source>
        <dbReference type="Proteomes" id="UP000887159"/>
    </source>
</evidence>
<proteinExistence type="predicted"/>
<comment type="caution">
    <text evidence="1">The sequence shown here is derived from an EMBL/GenBank/DDBJ whole genome shotgun (WGS) entry which is preliminary data.</text>
</comment>
<dbReference type="AlphaFoldDB" id="A0A8X7BID4"/>
<accession>A0A8X7BID4</accession>
<protein>
    <submittedName>
        <fullName evidence="1">Uncharacterized protein</fullName>
    </submittedName>
</protein>
<reference evidence="1" key="1">
    <citation type="submission" date="2020-08" db="EMBL/GenBank/DDBJ databases">
        <title>Multicomponent nature underlies the extraordinary mechanical properties of spider dragline silk.</title>
        <authorList>
            <person name="Kono N."/>
            <person name="Nakamura H."/>
            <person name="Mori M."/>
            <person name="Yoshida Y."/>
            <person name="Ohtoshi R."/>
            <person name="Malay A.D."/>
            <person name="Moran D.A.P."/>
            <person name="Tomita M."/>
            <person name="Numata K."/>
            <person name="Arakawa K."/>
        </authorList>
    </citation>
    <scope>NUCLEOTIDE SEQUENCE</scope>
</reference>
<name>A0A8X7BID4_TRICX</name>
<dbReference type="Proteomes" id="UP000887159">
    <property type="component" value="Unassembled WGS sequence"/>
</dbReference>
<evidence type="ECO:0000313" key="1">
    <source>
        <dbReference type="EMBL" id="GFY31549.1"/>
    </source>
</evidence>
<gene>
    <name evidence="1" type="ORF">TNCV_4693931</name>
</gene>
<dbReference type="EMBL" id="BMAU01021399">
    <property type="protein sequence ID" value="GFY31549.1"/>
    <property type="molecule type" value="Genomic_DNA"/>
</dbReference>